<dbReference type="AlphaFoldDB" id="A0A3P1C1Y8"/>
<proteinExistence type="predicted"/>
<evidence type="ECO:0000256" key="1">
    <source>
        <dbReference type="SAM" id="MobiDB-lite"/>
    </source>
</evidence>
<comment type="caution">
    <text evidence="3">The sequence shown here is derived from an EMBL/GenBank/DDBJ whole genome shotgun (WGS) entry which is preliminary data.</text>
</comment>
<protein>
    <submittedName>
        <fullName evidence="3">PorT family protein</fullName>
    </submittedName>
</protein>
<feature type="chain" id="PRO_5018060529" evidence="2">
    <location>
        <begin position="21"/>
        <end position="283"/>
    </location>
</feature>
<accession>A0A3P1C1Y8</accession>
<dbReference type="Proteomes" id="UP000271925">
    <property type="component" value="Unassembled WGS sequence"/>
</dbReference>
<evidence type="ECO:0000313" key="3">
    <source>
        <dbReference type="EMBL" id="RRB07302.1"/>
    </source>
</evidence>
<feature type="compositionally biased region" description="Low complexity" evidence="1">
    <location>
        <begin position="80"/>
        <end position="94"/>
    </location>
</feature>
<keyword evidence="2" id="KW-0732">Signal</keyword>
<dbReference type="EMBL" id="RQJO01000007">
    <property type="protein sequence ID" value="RRB07302.1"/>
    <property type="molecule type" value="Genomic_DNA"/>
</dbReference>
<sequence length="283" mass="30162">MKRSNTLLALCLLGTWSAFAQTISSDTTKTTTTTITTSGTDTTYRSNSANSTNSTMGNSSTTATTPMNTATDSSTPASGSTYNSNSTTSTTEYSTSREKRPKAEMPYKAFTGGFYVGANTTRYRGEDVDGKNPAGRLGYQIGAFVRGGGRLYGQLGVEYFASSSNYFSPGDGSTIQDISGRINTKWLQIPAYIGVKLAQSERGISAVRLAVGAEYANRLSSSNTINIDDNEIKSGTFLGLVNLGFDIGPVLIDLVYHHGFSDAISGFNNSQRRALGLNVGFKF</sequence>
<evidence type="ECO:0000313" key="4">
    <source>
        <dbReference type="Proteomes" id="UP000271925"/>
    </source>
</evidence>
<keyword evidence="4" id="KW-1185">Reference proteome</keyword>
<reference evidence="3 4" key="1">
    <citation type="submission" date="2018-11" db="EMBL/GenBank/DDBJ databases">
        <authorList>
            <person name="Zhou Z."/>
            <person name="Wang G."/>
        </authorList>
    </citation>
    <scope>NUCLEOTIDE SEQUENCE [LARGE SCALE GENOMIC DNA]</scope>
    <source>
        <strain evidence="3 4">KCTC52004</strain>
    </source>
</reference>
<evidence type="ECO:0000256" key="2">
    <source>
        <dbReference type="SAM" id="SignalP"/>
    </source>
</evidence>
<feature type="region of interest" description="Disordered" evidence="1">
    <location>
        <begin position="28"/>
        <end position="102"/>
    </location>
</feature>
<dbReference type="RefSeq" id="WP_124872016.1">
    <property type="nucleotide sequence ID" value="NZ_RQJO01000007.1"/>
</dbReference>
<organism evidence="3 4">
    <name type="scientific">Larkinella rosea</name>
    <dbReference type="NCBI Taxonomy" id="2025312"/>
    <lineage>
        <taxon>Bacteria</taxon>
        <taxon>Pseudomonadati</taxon>
        <taxon>Bacteroidota</taxon>
        <taxon>Cytophagia</taxon>
        <taxon>Cytophagales</taxon>
        <taxon>Spirosomataceae</taxon>
        <taxon>Larkinella</taxon>
    </lineage>
</organism>
<gene>
    <name evidence="3" type="ORF">EHT25_05875</name>
</gene>
<feature type="compositionally biased region" description="Low complexity" evidence="1">
    <location>
        <begin position="28"/>
        <end position="71"/>
    </location>
</feature>
<dbReference type="OrthoDB" id="942236at2"/>
<name>A0A3P1C1Y8_9BACT</name>
<feature type="signal peptide" evidence="2">
    <location>
        <begin position="1"/>
        <end position="20"/>
    </location>
</feature>